<organism evidence="11 12">
    <name type="scientific">Jeotgalibaca porci</name>
    <dbReference type="NCBI Taxonomy" id="1868793"/>
    <lineage>
        <taxon>Bacteria</taxon>
        <taxon>Bacillati</taxon>
        <taxon>Bacillota</taxon>
        <taxon>Bacilli</taxon>
        <taxon>Lactobacillales</taxon>
        <taxon>Carnobacteriaceae</taxon>
        <taxon>Jeotgalibaca</taxon>
    </lineage>
</organism>
<dbReference type="CDD" id="cd04187">
    <property type="entry name" value="DPM1_like_bac"/>
    <property type="match status" value="1"/>
</dbReference>
<name>A0A6G7WG21_9LACT</name>
<protein>
    <submittedName>
        <fullName evidence="11">Glycosyltransferase family 2 protein</fullName>
    </submittedName>
</protein>
<dbReference type="AlphaFoldDB" id="A0A6G7WG21"/>
<dbReference type="Gene3D" id="3.90.550.10">
    <property type="entry name" value="Spore Coat Polysaccharide Biosynthesis Protein SpsA, Chain A"/>
    <property type="match status" value="1"/>
</dbReference>
<evidence type="ECO:0000256" key="7">
    <source>
        <dbReference type="ARBA" id="ARBA00023136"/>
    </source>
</evidence>
<evidence type="ECO:0000313" key="11">
    <source>
        <dbReference type="EMBL" id="QIK51200.1"/>
    </source>
</evidence>
<dbReference type="EMBL" id="CP049889">
    <property type="protein sequence ID" value="QIK51200.1"/>
    <property type="molecule type" value="Genomic_DNA"/>
</dbReference>
<dbReference type="SUPFAM" id="SSF53448">
    <property type="entry name" value="Nucleotide-diphospho-sugar transferases"/>
    <property type="match status" value="1"/>
</dbReference>
<accession>A0A6G7WG21</accession>
<sequence length="317" mass="36270">MQKDLISIVIPCFNEQEMIPIFYAEMKKNMAATQIVDFELIFVNDGSSDNTLESMRTLARMDNRVRYLSFSRNFGKEAAMYAGLQSATGDYVAVMDVDLQDPPELLPSMYKTLKKEAFDCVGTKRVDRNGEPRIRSFFAKMFYKLINRISDNYIVDGARDYRLMTRRMVDAVLQMTEYNRFSKGIFTWVGFETKYIEYSNVERQAGKTSWSFWGLFKYSIDGIVAFSEAPLAIASVVGFITFLIALVMAVFFAIRTLIFGNPTSGWTSLVVIILALGGIQLLSLGILGKYISKTYLETKRRPIYILKETDKDLRDDE</sequence>
<evidence type="ECO:0000256" key="4">
    <source>
        <dbReference type="ARBA" id="ARBA00022679"/>
    </source>
</evidence>
<keyword evidence="3" id="KW-0328">Glycosyltransferase</keyword>
<evidence type="ECO:0000259" key="10">
    <source>
        <dbReference type="Pfam" id="PF00535"/>
    </source>
</evidence>
<dbReference type="InterPro" id="IPR050256">
    <property type="entry name" value="Glycosyltransferase_2"/>
</dbReference>
<dbReference type="FunFam" id="3.90.550.10:FF:000079">
    <property type="entry name" value="Probable glycosyl transferase"/>
    <property type="match status" value="1"/>
</dbReference>
<feature type="transmembrane region" description="Helical" evidence="9">
    <location>
        <begin position="231"/>
        <end position="254"/>
    </location>
</feature>
<dbReference type="PANTHER" id="PTHR48090:SF8">
    <property type="entry name" value="GLYCOSYLTRANSFERASE CSBB-RELATED"/>
    <property type="match status" value="1"/>
</dbReference>
<evidence type="ECO:0000256" key="5">
    <source>
        <dbReference type="ARBA" id="ARBA00022692"/>
    </source>
</evidence>
<reference evidence="11 12" key="1">
    <citation type="journal article" date="2017" name="Int. J. Syst. Evol. Microbiol.">
        <title>Jeotgalibaca porci sp. nov. and Jeotgalibaca arthritidis sp. nov., isolated from pigs, and emended description of the genus Jeotgalibaca.</title>
        <authorList>
            <person name="Zamora L."/>
            <person name="Perez-Sancho M."/>
            <person name="Dominguez L."/>
            <person name="Fernandez-Garayzabal J.F."/>
            <person name="Vela A.I."/>
        </authorList>
    </citation>
    <scope>NUCLEOTIDE SEQUENCE [LARGE SCALE GENOMIC DNA]</scope>
    <source>
        <strain evidence="11 12">CCUG 69148</strain>
    </source>
</reference>
<evidence type="ECO:0000256" key="1">
    <source>
        <dbReference type="ARBA" id="ARBA00004651"/>
    </source>
</evidence>
<evidence type="ECO:0000256" key="3">
    <source>
        <dbReference type="ARBA" id="ARBA00022676"/>
    </source>
</evidence>
<feature type="domain" description="Glycosyltransferase 2-like" evidence="10">
    <location>
        <begin position="7"/>
        <end position="171"/>
    </location>
</feature>
<dbReference type="GO" id="GO:0016757">
    <property type="term" value="F:glycosyltransferase activity"/>
    <property type="evidence" value="ECO:0007669"/>
    <property type="project" value="UniProtKB-KW"/>
</dbReference>
<keyword evidence="7 9" id="KW-0472">Membrane</keyword>
<proteinExistence type="inferred from homology"/>
<keyword evidence="12" id="KW-1185">Reference proteome</keyword>
<dbReference type="InterPro" id="IPR029044">
    <property type="entry name" value="Nucleotide-diphossugar_trans"/>
</dbReference>
<dbReference type="Pfam" id="PF00535">
    <property type="entry name" value="Glycos_transf_2"/>
    <property type="match status" value="1"/>
</dbReference>
<evidence type="ECO:0000256" key="6">
    <source>
        <dbReference type="ARBA" id="ARBA00022989"/>
    </source>
</evidence>
<evidence type="ECO:0000313" key="12">
    <source>
        <dbReference type="Proteomes" id="UP000501830"/>
    </source>
</evidence>
<keyword evidence="6 9" id="KW-1133">Transmembrane helix</keyword>
<comment type="subcellular location">
    <subcellularLocation>
        <location evidence="1">Cell membrane</location>
        <topology evidence="1">Multi-pass membrane protein</topology>
    </subcellularLocation>
</comment>
<dbReference type="KEGG" id="jpo:G7058_03500"/>
<keyword evidence="5 9" id="KW-0812">Transmembrane</keyword>
<dbReference type="PANTHER" id="PTHR48090">
    <property type="entry name" value="UNDECAPRENYL-PHOSPHATE 4-DEOXY-4-FORMAMIDO-L-ARABINOSE TRANSFERASE-RELATED"/>
    <property type="match status" value="1"/>
</dbReference>
<dbReference type="InterPro" id="IPR001173">
    <property type="entry name" value="Glyco_trans_2-like"/>
</dbReference>
<feature type="transmembrane region" description="Helical" evidence="9">
    <location>
        <begin position="266"/>
        <end position="291"/>
    </location>
</feature>
<gene>
    <name evidence="11" type="ORF">G7058_03500</name>
</gene>
<keyword evidence="2" id="KW-1003">Cell membrane</keyword>
<evidence type="ECO:0000256" key="8">
    <source>
        <dbReference type="ARBA" id="ARBA00038152"/>
    </source>
</evidence>
<dbReference type="GO" id="GO:0005886">
    <property type="term" value="C:plasma membrane"/>
    <property type="evidence" value="ECO:0007669"/>
    <property type="project" value="UniProtKB-SubCell"/>
</dbReference>
<evidence type="ECO:0000256" key="9">
    <source>
        <dbReference type="SAM" id="Phobius"/>
    </source>
</evidence>
<comment type="similarity">
    <text evidence="8">Belongs to the glycosyltransferase 2 family. GtrB subfamily.</text>
</comment>
<dbReference type="Proteomes" id="UP000501830">
    <property type="component" value="Chromosome"/>
</dbReference>
<keyword evidence="4 11" id="KW-0808">Transferase</keyword>
<evidence type="ECO:0000256" key="2">
    <source>
        <dbReference type="ARBA" id="ARBA00022475"/>
    </source>
</evidence>